<name>A0A7K1SXH3_9SPHI</name>
<reference evidence="2 3" key="1">
    <citation type="submission" date="2019-12" db="EMBL/GenBank/DDBJ databases">
        <title>Mucilaginibacter sp. HMF7410 genome sequencing and assembly.</title>
        <authorList>
            <person name="Kang H."/>
            <person name="Cha I."/>
            <person name="Kim H."/>
            <person name="Joh K."/>
        </authorList>
    </citation>
    <scope>NUCLEOTIDE SEQUENCE [LARGE SCALE GENOMIC DNA]</scope>
    <source>
        <strain evidence="2 3">HMF7410</strain>
    </source>
</reference>
<dbReference type="GO" id="GO:0016616">
    <property type="term" value="F:oxidoreductase activity, acting on the CH-OH group of donors, NAD or NADP as acceptor"/>
    <property type="evidence" value="ECO:0007669"/>
    <property type="project" value="TreeGrafter"/>
</dbReference>
<evidence type="ECO:0000256" key="1">
    <source>
        <dbReference type="ARBA" id="ARBA00006484"/>
    </source>
</evidence>
<dbReference type="EMBL" id="WPIK01000008">
    <property type="protein sequence ID" value="MVN22029.1"/>
    <property type="molecule type" value="Genomic_DNA"/>
</dbReference>
<dbReference type="Pfam" id="PF13561">
    <property type="entry name" value="adh_short_C2"/>
    <property type="match status" value="1"/>
</dbReference>
<dbReference type="PRINTS" id="PR00081">
    <property type="entry name" value="GDHRDH"/>
</dbReference>
<dbReference type="FunFam" id="3.40.50.720:FF:000084">
    <property type="entry name" value="Short-chain dehydrogenase reductase"/>
    <property type="match status" value="1"/>
</dbReference>
<organism evidence="2 3">
    <name type="scientific">Mucilaginibacter arboris</name>
    <dbReference type="NCBI Taxonomy" id="2682090"/>
    <lineage>
        <taxon>Bacteria</taxon>
        <taxon>Pseudomonadati</taxon>
        <taxon>Bacteroidota</taxon>
        <taxon>Sphingobacteriia</taxon>
        <taxon>Sphingobacteriales</taxon>
        <taxon>Sphingobacteriaceae</taxon>
        <taxon>Mucilaginibacter</taxon>
    </lineage>
</organism>
<dbReference type="InterPro" id="IPR002347">
    <property type="entry name" value="SDR_fam"/>
</dbReference>
<protein>
    <submittedName>
        <fullName evidence="2">SDR family oxidoreductase</fullName>
    </submittedName>
</protein>
<dbReference type="PANTHER" id="PTHR42760">
    <property type="entry name" value="SHORT-CHAIN DEHYDROGENASES/REDUCTASES FAMILY MEMBER"/>
    <property type="match status" value="1"/>
</dbReference>
<dbReference type="InterPro" id="IPR036291">
    <property type="entry name" value="NAD(P)-bd_dom_sf"/>
</dbReference>
<dbReference type="PROSITE" id="PS00061">
    <property type="entry name" value="ADH_SHORT"/>
    <property type="match status" value="1"/>
</dbReference>
<comment type="similarity">
    <text evidence="1">Belongs to the short-chain dehydrogenases/reductases (SDR) family.</text>
</comment>
<dbReference type="AlphaFoldDB" id="A0A7K1SXH3"/>
<gene>
    <name evidence="2" type="ORF">GO621_10845</name>
</gene>
<dbReference type="Gene3D" id="3.40.50.720">
    <property type="entry name" value="NAD(P)-binding Rossmann-like Domain"/>
    <property type="match status" value="1"/>
</dbReference>
<dbReference type="PANTHER" id="PTHR42760:SF78">
    <property type="entry name" value="3-OXOACYL-[ACYL-CARRIER-PROTEIN] REDUCTASE [NADH]"/>
    <property type="match status" value="1"/>
</dbReference>
<evidence type="ECO:0000313" key="2">
    <source>
        <dbReference type="EMBL" id="MVN22029.1"/>
    </source>
</evidence>
<dbReference type="Proteomes" id="UP000462014">
    <property type="component" value="Unassembled WGS sequence"/>
</dbReference>
<dbReference type="InterPro" id="IPR020904">
    <property type="entry name" value="Sc_DH/Rdtase_CS"/>
</dbReference>
<dbReference type="RefSeq" id="WP_157566892.1">
    <property type="nucleotide sequence ID" value="NZ_WPIK01000008.1"/>
</dbReference>
<dbReference type="PRINTS" id="PR00080">
    <property type="entry name" value="SDRFAMILY"/>
</dbReference>
<proteinExistence type="inferred from homology"/>
<keyword evidence="3" id="KW-1185">Reference proteome</keyword>
<evidence type="ECO:0000313" key="3">
    <source>
        <dbReference type="Proteomes" id="UP000462014"/>
    </source>
</evidence>
<accession>A0A7K1SXH3</accession>
<sequence length="270" mass="29191">MNLSIAGKTAVITGGDSGIGLETAKLLAAEGANIVLSDLKPDALEKAAEEVRKHATGNSKVITLTADLAKNESVIQLADAVQKQFNGADMLVNCAGARGAAGDFLKLTDDDWYETINIDLMGAVRVCRAFIPQLQQKGWGRIVLISSENAYQPYEEESPYNACKAGIINLSKCLSRAYSKDKLLINCVSPAYIHTPMTDAMMEELAKERGTSVDEAVKWFLQNKRPNITEQRRGEPHEVAAVIAFLCSEQASFVNGSNYRVDGGSVESAF</sequence>
<comment type="caution">
    <text evidence="2">The sequence shown here is derived from an EMBL/GenBank/DDBJ whole genome shotgun (WGS) entry which is preliminary data.</text>
</comment>
<dbReference type="SUPFAM" id="SSF51735">
    <property type="entry name" value="NAD(P)-binding Rossmann-fold domains"/>
    <property type="match status" value="1"/>
</dbReference>